<feature type="transmembrane region" description="Helical" evidence="1">
    <location>
        <begin position="91"/>
        <end position="110"/>
    </location>
</feature>
<keyword evidence="1" id="KW-0472">Membrane</keyword>
<organism evidence="2 3">
    <name type="scientific">Vibrio hippocampi</name>
    <dbReference type="NCBI Taxonomy" id="654686"/>
    <lineage>
        <taxon>Bacteria</taxon>
        <taxon>Pseudomonadati</taxon>
        <taxon>Pseudomonadota</taxon>
        <taxon>Gammaproteobacteria</taxon>
        <taxon>Vibrionales</taxon>
        <taxon>Vibrionaceae</taxon>
        <taxon>Vibrio</taxon>
    </lineage>
</organism>
<dbReference type="Proteomes" id="UP000838160">
    <property type="component" value="Unassembled WGS sequence"/>
</dbReference>
<evidence type="ECO:0000313" key="3">
    <source>
        <dbReference type="Proteomes" id="UP000838160"/>
    </source>
</evidence>
<feature type="transmembrane region" description="Helical" evidence="1">
    <location>
        <begin position="68"/>
        <end position="85"/>
    </location>
</feature>
<feature type="transmembrane region" description="Helical" evidence="1">
    <location>
        <begin position="198"/>
        <end position="219"/>
    </location>
</feature>
<reference evidence="2" key="1">
    <citation type="submission" date="2021-12" db="EMBL/GenBank/DDBJ databases">
        <authorList>
            <person name="Rodrigo-Torres L."/>
            <person name="Arahal R. D."/>
            <person name="Lucena T."/>
        </authorList>
    </citation>
    <scope>NUCLEOTIDE SEQUENCE</scope>
    <source>
        <strain evidence="2">CECT 8226</strain>
    </source>
</reference>
<evidence type="ECO:0000256" key="1">
    <source>
        <dbReference type="SAM" id="Phobius"/>
    </source>
</evidence>
<evidence type="ECO:0008006" key="4">
    <source>
        <dbReference type="Google" id="ProtNLM"/>
    </source>
</evidence>
<feature type="transmembrane region" description="Helical" evidence="1">
    <location>
        <begin position="158"/>
        <end position="186"/>
    </location>
</feature>
<dbReference type="EMBL" id="CAKLCM010000002">
    <property type="protein sequence ID" value="CAH0525302.1"/>
    <property type="molecule type" value="Genomic_DNA"/>
</dbReference>
<evidence type="ECO:0000313" key="2">
    <source>
        <dbReference type="EMBL" id="CAH0525302.1"/>
    </source>
</evidence>
<comment type="caution">
    <text evidence="2">The sequence shown here is derived from an EMBL/GenBank/DDBJ whole genome shotgun (WGS) entry which is preliminary data.</text>
</comment>
<name>A0ABN8DE36_9VIBR</name>
<dbReference type="RefSeq" id="WP_237483924.1">
    <property type="nucleotide sequence ID" value="NZ_CAKLCM010000002.1"/>
</dbReference>
<gene>
    <name evidence="2" type="ORF">VHP8226_00906</name>
</gene>
<keyword evidence="3" id="KW-1185">Reference proteome</keyword>
<keyword evidence="1" id="KW-0812">Transmembrane</keyword>
<feature type="transmembrane region" description="Helical" evidence="1">
    <location>
        <begin position="117"/>
        <end position="138"/>
    </location>
</feature>
<proteinExistence type="predicted"/>
<feature type="transmembrane region" description="Helical" evidence="1">
    <location>
        <begin position="31"/>
        <end position="61"/>
    </location>
</feature>
<accession>A0ABN8DE36</accession>
<feature type="transmembrane region" description="Helical" evidence="1">
    <location>
        <begin position="225"/>
        <end position="243"/>
    </location>
</feature>
<sequence>MVFSVFQFLITSLLAVFCVNSLSVSTSDVPVLALLIPALWLLPQGGIAGLMLLGSMLVYGLTLPSQPVALSIAVWTLLPVLMVVFSRRSNIWIVTIVGVIVSTLSLGILFTQASGGMGGSAIMSLVQGAAVCTAWYAVSHWRTRENRKGVRYHSWWALLLVIPMWIAGWATASAISLCLIGILAMVENLTRLKNLRWNKLLCWTLPTVGFAALVVNPAIDVPQPVFVVWLCLLGTAWMTDYILQVEAQTQD</sequence>
<keyword evidence="1" id="KW-1133">Transmembrane helix</keyword>
<protein>
    <recommendedName>
        <fullName evidence="4">Integral membrane protein</fullName>
    </recommendedName>
</protein>